<sequence>MNCEGEISVGAWGGSGGNNWSYKAKHGIKQIIIRHGGVIDSIMFKGFSVDESSAADYSIKFGGVGGDRTDKIDIDFPSEFVTGISVTHGRWGNFPDLVTSIKFHTNRTQYGPFGKGSGDPITFNAEGGVVTGFHGRAGVIWMP</sequence>
<proteinExistence type="inferred from homology"/>
<dbReference type="InterPro" id="IPR036404">
    <property type="entry name" value="Jacalin-like_lectin_dom_sf"/>
</dbReference>
<dbReference type="CDD" id="cd09612">
    <property type="entry name" value="Jacalin"/>
    <property type="match status" value="1"/>
</dbReference>
<evidence type="ECO:0000256" key="1">
    <source>
        <dbReference type="ARBA" id="ARBA00006568"/>
    </source>
</evidence>
<evidence type="ECO:0000313" key="4">
    <source>
        <dbReference type="EMBL" id="KAK6115811.1"/>
    </source>
</evidence>
<evidence type="ECO:0000256" key="2">
    <source>
        <dbReference type="ARBA" id="ARBA00022734"/>
    </source>
</evidence>
<accession>A0ABR0U0U4</accession>
<dbReference type="SUPFAM" id="SSF51101">
    <property type="entry name" value="Mannose-binding lectins"/>
    <property type="match status" value="1"/>
</dbReference>
<dbReference type="PANTHER" id="PTHR46506">
    <property type="entry name" value="OS05G0143600 PROTEIN"/>
    <property type="match status" value="1"/>
</dbReference>
<feature type="domain" description="Jacalin-type lectin" evidence="3">
    <location>
        <begin position="6"/>
        <end position="143"/>
    </location>
</feature>
<reference evidence="4 5" key="1">
    <citation type="journal article" date="2021" name="Comput. Struct. Biotechnol. J.">
        <title>De novo genome assembly of the potent medicinal plant Rehmannia glutinosa using nanopore technology.</title>
        <authorList>
            <person name="Ma L."/>
            <person name="Dong C."/>
            <person name="Song C."/>
            <person name="Wang X."/>
            <person name="Zheng X."/>
            <person name="Niu Y."/>
            <person name="Chen S."/>
            <person name="Feng W."/>
        </authorList>
    </citation>
    <scope>NUCLEOTIDE SEQUENCE [LARGE SCALE GENOMIC DNA]</scope>
    <source>
        <strain evidence="4">DH-2019</strain>
    </source>
</reference>
<gene>
    <name evidence="4" type="ORF">DH2020_008080</name>
</gene>
<dbReference type="PROSITE" id="PS51752">
    <property type="entry name" value="JACALIN_LECTIN"/>
    <property type="match status" value="1"/>
</dbReference>
<keyword evidence="2" id="KW-0430">Lectin</keyword>
<evidence type="ECO:0000313" key="5">
    <source>
        <dbReference type="Proteomes" id="UP001318860"/>
    </source>
</evidence>
<dbReference type="InterPro" id="IPR001229">
    <property type="entry name" value="Jacalin-like_lectin_dom"/>
</dbReference>
<evidence type="ECO:0000259" key="3">
    <source>
        <dbReference type="PROSITE" id="PS51752"/>
    </source>
</evidence>
<comment type="similarity">
    <text evidence="1">Belongs to the jacalin lectin family.</text>
</comment>
<comment type="caution">
    <text evidence="4">The sequence shown here is derived from an EMBL/GenBank/DDBJ whole genome shotgun (WGS) entry which is preliminary data.</text>
</comment>
<protein>
    <recommendedName>
        <fullName evidence="3">Jacalin-type lectin domain-containing protein</fullName>
    </recommendedName>
</protein>
<dbReference type="InterPro" id="IPR033734">
    <property type="entry name" value="Jacalin-like_lectin_dom_plant"/>
</dbReference>
<keyword evidence="5" id="KW-1185">Reference proteome</keyword>
<dbReference type="Gene3D" id="2.100.10.30">
    <property type="entry name" value="Jacalin-like lectin domain"/>
    <property type="match status" value="1"/>
</dbReference>
<dbReference type="Proteomes" id="UP001318860">
    <property type="component" value="Unassembled WGS sequence"/>
</dbReference>
<organism evidence="4 5">
    <name type="scientific">Rehmannia glutinosa</name>
    <name type="common">Chinese foxglove</name>
    <dbReference type="NCBI Taxonomy" id="99300"/>
    <lineage>
        <taxon>Eukaryota</taxon>
        <taxon>Viridiplantae</taxon>
        <taxon>Streptophyta</taxon>
        <taxon>Embryophyta</taxon>
        <taxon>Tracheophyta</taxon>
        <taxon>Spermatophyta</taxon>
        <taxon>Magnoliopsida</taxon>
        <taxon>eudicotyledons</taxon>
        <taxon>Gunneridae</taxon>
        <taxon>Pentapetalae</taxon>
        <taxon>asterids</taxon>
        <taxon>lamiids</taxon>
        <taxon>Lamiales</taxon>
        <taxon>Orobanchaceae</taxon>
        <taxon>Rehmannieae</taxon>
        <taxon>Rehmannia</taxon>
    </lineage>
</organism>
<name>A0ABR0U0U4_REHGL</name>
<dbReference type="EMBL" id="JABTTQ020003506">
    <property type="protein sequence ID" value="KAK6115811.1"/>
    <property type="molecule type" value="Genomic_DNA"/>
</dbReference>
<dbReference type="SMART" id="SM00915">
    <property type="entry name" value="Jacalin"/>
    <property type="match status" value="1"/>
</dbReference>
<dbReference type="Pfam" id="PF01419">
    <property type="entry name" value="Jacalin"/>
    <property type="match status" value="1"/>
</dbReference>